<keyword evidence="1" id="KW-1133">Transmembrane helix</keyword>
<evidence type="ECO:0000313" key="2">
    <source>
        <dbReference type="EMBL" id="MBD7957757.1"/>
    </source>
</evidence>
<name>A0ABR8S2N6_9MICO</name>
<proteinExistence type="predicted"/>
<feature type="transmembrane region" description="Helical" evidence="1">
    <location>
        <begin position="179"/>
        <end position="201"/>
    </location>
</feature>
<keyword evidence="3" id="KW-1185">Reference proteome</keyword>
<protein>
    <submittedName>
        <fullName evidence="2">DUF4386 family protein</fullName>
    </submittedName>
</protein>
<dbReference type="EMBL" id="JACSQP010000004">
    <property type="protein sequence ID" value="MBD7957757.1"/>
    <property type="molecule type" value="Genomic_DNA"/>
</dbReference>
<reference evidence="2 3" key="1">
    <citation type="submission" date="2020-08" db="EMBL/GenBank/DDBJ databases">
        <title>A Genomic Blueprint of the Chicken Gut Microbiome.</title>
        <authorList>
            <person name="Gilroy R."/>
            <person name="Ravi A."/>
            <person name="Getino M."/>
            <person name="Pursley I."/>
            <person name="Horton D.L."/>
            <person name="Alikhan N.-F."/>
            <person name="Baker D."/>
            <person name="Gharbi K."/>
            <person name="Hall N."/>
            <person name="Watson M."/>
            <person name="Adriaenssens E.M."/>
            <person name="Foster-Nyarko E."/>
            <person name="Jarju S."/>
            <person name="Secka A."/>
            <person name="Antonio M."/>
            <person name="Oren A."/>
            <person name="Chaudhuri R."/>
            <person name="La Ragione R.M."/>
            <person name="Hildebrand F."/>
            <person name="Pallen M.J."/>
        </authorList>
    </citation>
    <scope>NUCLEOTIDE SEQUENCE [LARGE SCALE GENOMIC DNA]</scope>
    <source>
        <strain evidence="2 3">Sa4CUA7</strain>
    </source>
</reference>
<evidence type="ECO:0000313" key="3">
    <source>
        <dbReference type="Proteomes" id="UP000648352"/>
    </source>
</evidence>
<feature type="transmembrane region" description="Helical" evidence="1">
    <location>
        <begin position="93"/>
        <end position="115"/>
    </location>
</feature>
<dbReference type="InterPro" id="IPR025495">
    <property type="entry name" value="DUF4386"/>
</dbReference>
<dbReference type="Proteomes" id="UP000648352">
    <property type="component" value="Unassembled WGS sequence"/>
</dbReference>
<feature type="transmembrane region" description="Helical" evidence="1">
    <location>
        <begin position="66"/>
        <end position="87"/>
    </location>
</feature>
<keyword evidence="1" id="KW-0812">Transmembrane</keyword>
<accession>A0ABR8S2N6</accession>
<evidence type="ECO:0000256" key="1">
    <source>
        <dbReference type="SAM" id="Phobius"/>
    </source>
</evidence>
<dbReference type="RefSeq" id="WP_191718919.1">
    <property type="nucleotide sequence ID" value="NZ_JACSQP010000004.1"/>
</dbReference>
<organism evidence="2 3">
    <name type="scientific">Microbacterium pullorum</name>
    <dbReference type="NCBI Taxonomy" id="2762236"/>
    <lineage>
        <taxon>Bacteria</taxon>
        <taxon>Bacillati</taxon>
        <taxon>Actinomycetota</taxon>
        <taxon>Actinomycetes</taxon>
        <taxon>Micrococcales</taxon>
        <taxon>Microbacteriaceae</taxon>
        <taxon>Microbacterium</taxon>
    </lineage>
</organism>
<gene>
    <name evidence="2" type="ORF">H9651_08910</name>
</gene>
<dbReference type="Pfam" id="PF14329">
    <property type="entry name" value="DUF4386"/>
    <property type="match status" value="1"/>
</dbReference>
<sequence>MMTVPGARAPAWAVLYRTAGWAGVLFVACGVAALNLYAIDTPPVTGGEATLLFITDHTQTYVAQQLLWLLPSVLAVVVFVALFIVLFEVDPSLSVLGLAIGGGSWVALIAVPVTSEGALSLVYLADRFAVASSTSASTYVAAAEAIIAENNTPSLAGVLSPLGVLLMSIPMAKCAFPRWIGWVGLATGGLGLASEALRFAVPNLYAVYGPLLWFWFGAVGVRLLLLSRSVAARSAAGSP</sequence>
<keyword evidence="1" id="KW-0472">Membrane</keyword>
<comment type="caution">
    <text evidence="2">The sequence shown here is derived from an EMBL/GenBank/DDBJ whole genome shotgun (WGS) entry which is preliminary data.</text>
</comment>
<feature type="transmembrane region" description="Helical" evidence="1">
    <location>
        <begin position="207"/>
        <end position="225"/>
    </location>
</feature>
<feature type="transmembrane region" description="Helical" evidence="1">
    <location>
        <begin position="20"/>
        <end position="39"/>
    </location>
</feature>